<dbReference type="GeneID" id="112687350"/>
<proteinExistence type="inferred from homology"/>
<gene>
    <name evidence="9" type="primary">LOC112687350</name>
</gene>
<feature type="transmembrane region" description="Helical" evidence="7">
    <location>
        <begin position="91"/>
        <end position="112"/>
    </location>
</feature>
<evidence type="ECO:0000256" key="4">
    <source>
        <dbReference type="ARBA" id="ARBA00022856"/>
    </source>
</evidence>
<dbReference type="GO" id="GO:0015833">
    <property type="term" value="P:peptide transport"/>
    <property type="evidence" value="ECO:0007669"/>
    <property type="project" value="UniProtKB-KW"/>
</dbReference>
<feature type="transmembrane region" description="Helical" evidence="7">
    <location>
        <begin position="458"/>
        <end position="477"/>
    </location>
</feature>
<protein>
    <submittedName>
        <fullName evidence="9">Solute carrier family 15 member 2-like</fullName>
    </submittedName>
</protein>
<feature type="transmembrane region" description="Helical" evidence="7">
    <location>
        <begin position="6"/>
        <end position="31"/>
    </location>
</feature>
<evidence type="ECO:0000313" key="9">
    <source>
        <dbReference type="RefSeq" id="XP_025415778.1"/>
    </source>
</evidence>
<feature type="transmembrane region" description="Helical" evidence="7">
    <location>
        <begin position="489"/>
        <end position="506"/>
    </location>
</feature>
<keyword evidence="3 7" id="KW-0812">Transmembrane</keyword>
<comment type="similarity">
    <text evidence="2">Belongs to the major facilitator superfamily. Proton-dependent oligopeptide transporter (POT/PTR) (TC 2.A.17) family.</text>
</comment>
<evidence type="ECO:0000256" key="1">
    <source>
        <dbReference type="ARBA" id="ARBA00004141"/>
    </source>
</evidence>
<dbReference type="Gene3D" id="1.20.1250.20">
    <property type="entry name" value="MFS general substrate transporter like domains"/>
    <property type="match status" value="3"/>
</dbReference>
<dbReference type="PANTHER" id="PTHR11654">
    <property type="entry name" value="OLIGOPEPTIDE TRANSPORTER-RELATED"/>
    <property type="match status" value="1"/>
</dbReference>
<reference evidence="9" key="1">
    <citation type="submission" date="2025-08" db="UniProtKB">
        <authorList>
            <consortium name="RefSeq"/>
        </authorList>
    </citation>
    <scope>IDENTIFICATION</scope>
    <source>
        <tissue evidence="9">Whole body</tissue>
    </source>
</reference>
<evidence type="ECO:0000256" key="7">
    <source>
        <dbReference type="SAM" id="Phobius"/>
    </source>
</evidence>
<comment type="subcellular location">
    <subcellularLocation>
        <location evidence="1">Membrane</location>
        <topology evidence="1">Multi-pass membrane protein</topology>
    </subcellularLocation>
</comment>
<sequence>MYFSSFMVLYSLVLVSIGMGGIKSCIAAFGVDQMIETDQNISATHVRVFFSTFYFSIHLGVFFGMFASPAITKILSYKGHNVNEYVVRFGLPAIMMTTSISVFVCGNSYYFFKKPVANVLPKMIECICNTTWIFQASRTSGRLFGVRFPVCMLQVVNPLLVLLTIPLMDRVVYPWLKTHGTFRYPLKRMLLGGGVAGVAFVFAGCVETRLENGAEKVRMSDDRRSVAWHARPCSANVWISNLGLQRLPEKECFVVDNVTIPIRVHEKSIKIQVADNENPKRKTKNNREIIRLRGKRNKNSIVLLVMGSKKSSFKGNYSSFNSRIVVLIPENVSRNFEKPKSSIYIIFPANNNDTRRLQIKSLTLKCKSSNMVAIFEKTLSTHLKSETLQIPKGLYTLMINYTDKNRQPKLINVLNLGTDQMFVYQSIQVCNNGKNTKYQTKTIVEPNVLSKEWLLPQFICMAFGETLFTMTGLAFSFSEAPDSMKTVSISMWYFSVALGNLFVIFINKTVLFEKKSYMFFMFAFNTLLAIIVTYRLSNAFEKLYYVDKKSDTEKAINEENVDLAMLLKKVSYRLSF</sequence>
<dbReference type="OrthoDB" id="205993at2759"/>
<evidence type="ECO:0000256" key="5">
    <source>
        <dbReference type="ARBA" id="ARBA00022989"/>
    </source>
</evidence>
<dbReference type="GO" id="GO:0016020">
    <property type="term" value="C:membrane"/>
    <property type="evidence" value="ECO:0007669"/>
    <property type="project" value="UniProtKB-SubCell"/>
</dbReference>
<feature type="transmembrane region" description="Helical" evidence="7">
    <location>
        <begin position="188"/>
        <end position="206"/>
    </location>
</feature>
<feature type="transmembrane region" description="Helical" evidence="7">
    <location>
        <begin position="148"/>
        <end position="168"/>
    </location>
</feature>
<dbReference type="RefSeq" id="XP_025415778.1">
    <property type="nucleotide sequence ID" value="XM_025559993.1"/>
</dbReference>
<dbReference type="AlphaFoldDB" id="A0A8B8FZ25"/>
<dbReference type="GO" id="GO:0022857">
    <property type="term" value="F:transmembrane transporter activity"/>
    <property type="evidence" value="ECO:0007669"/>
    <property type="project" value="InterPro"/>
</dbReference>
<organism evidence="8 9">
    <name type="scientific">Sipha flava</name>
    <name type="common">yellow sugarcane aphid</name>
    <dbReference type="NCBI Taxonomy" id="143950"/>
    <lineage>
        <taxon>Eukaryota</taxon>
        <taxon>Metazoa</taxon>
        <taxon>Ecdysozoa</taxon>
        <taxon>Arthropoda</taxon>
        <taxon>Hexapoda</taxon>
        <taxon>Insecta</taxon>
        <taxon>Pterygota</taxon>
        <taxon>Neoptera</taxon>
        <taxon>Paraneoptera</taxon>
        <taxon>Hemiptera</taxon>
        <taxon>Sternorrhyncha</taxon>
        <taxon>Aphidomorpha</taxon>
        <taxon>Aphidoidea</taxon>
        <taxon>Aphididae</taxon>
        <taxon>Sipha</taxon>
    </lineage>
</organism>
<evidence type="ECO:0000313" key="8">
    <source>
        <dbReference type="Proteomes" id="UP000694846"/>
    </source>
</evidence>
<evidence type="ECO:0000256" key="6">
    <source>
        <dbReference type="ARBA" id="ARBA00023136"/>
    </source>
</evidence>
<keyword evidence="4" id="KW-0653">Protein transport</keyword>
<evidence type="ECO:0000256" key="2">
    <source>
        <dbReference type="ARBA" id="ARBA00005982"/>
    </source>
</evidence>
<keyword evidence="8" id="KW-1185">Reference proteome</keyword>
<keyword evidence="4" id="KW-0813">Transport</keyword>
<dbReference type="InterPro" id="IPR000109">
    <property type="entry name" value="POT_fam"/>
</dbReference>
<feature type="transmembrane region" description="Helical" evidence="7">
    <location>
        <begin position="518"/>
        <end position="536"/>
    </location>
</feature>
<feature type="transmembrane region" description="Helical" evidence="7">
    <location>
        <begin position="52"/>
        <end position="71"/>
    </location>
</feature>
<keyword evidence="4" id="KW-0571">Peptide transport</keyword>
<name>A0A8B8FZ25_9HEMI</name>
<dbReference type="Pfam" id="PF00854">
    <property type="entry name" value="PTR2"/>
    <property type="match status" value="2"/>
</dbReference>
<dbReference type="Proteomes" id="UP000694846">
    <property type="component" value="Unplaced"/>
</dbReference>
<evidence type="ECO:0000256" key="3">
    <source>
        <dbReference type="ARBA" id="ARBA00022692"/>
    </source>
</evidence>
<keyword evidence="6 7" id="KW-0472">Membrane</keyword>
<accession>A0A8B8FZ25</accession>
<keyword evidence="5 7" id="KW-1133">Transmembrane helix</keyword>
<dbReference type="InterPro" id="IPR036259">
    <property type="entry name" value="MFS_trans_sf"/>
</dbReference>